<dbReference type="Gene3D" id="1.10.10.60">
    <property type="entry name" value="Homeodomain-like"/>
    <property type="match status" value="1"/>
</dbReference>
<sequence length="360" mass="39658">MRFAAIICGKQAVDRGMKSRPEHFSVEDFRVPRDYLRLIAGKAASEAMLAATNDNAGDNAGDDDSLSSITFVNLCLHYFRSTYRESLANGPEVRFGAFGLIVSAAGQGLSFADALERTVGAIEILRPELSAKVTSNPTSLALSLEPRQGGPAAEVGVEFLAMSLQCAFRWLTGRRLRPVQVRAAEPAARHEVSMLNILACPVVRRGTGVTIYYDRADGARPLQPQKYDCWASKELPEFRALLREFADKINRHEHVAESPLVARVDELLTTGVHLEAEVAARLHMSPASLRRHLSEYGTSFRARLDRMKRDTVEALLQTDMPLEAIAADTGFSDVRSLRRACVRWFGSPPASYRRSGPKGT</sequence>
<accession>A0A086P8U8</accession>
<dbReference type="PANTHER" id="PTHR47894">
    <property type="entry name" value="HTH-TYPE TRANSCRIPTIONAL REGULATOR GADX"/>
    <property type="match status" value="1"/>
</dbReference>
<organism evidence="5 6">
    <name type="scientific">Sphingobium herbicidovorans (strain ATCC 700291 / DSM 11019 / CCUG 56400 / KCTC 2939 / LMG 18315 / NBRC 16415 / MH)</name>
    <name type="common">Sphingomonas herbicidovorans</name>
    <dbReference type="NCBI Taxonomy" id="1219045"/>
    <lineage>
        <taxon>Bacteria</taxon>
        <taxon>Pseudomonadati</taxon>
        <taxon>Pseudomonadota</taxon>
        <taxon>Alphaproteobacteria</taxon>
        <taxon>Sphingomonadales</taxon>
        <taxon>Sphingomonadaceae</taxon>
        <taxon>Sphingobium</taxon>
    </lineage>
</organism>
<evidence type="ECO:0000313" key="6">
    <source>
        <dbReference type="Proteomes" id="UP000024284"/>
    </source>
</evidence>
<keyword evidence="6" id="KW-1185">Reference proteome</keyword>
<dbReference type="GO" id="GO:0003700">
    <property type="term" value="F:DNA-binding transcription factor activity"/>
    <property type="evidence" value="ECO:0007669"/>
    <property type="project" value="InterPro"/>
</dbReference>
<reference evidence="5" key="1">
    <citation type="submission" date="2014-08" db="EMBL/GenBank/DDBJ databases">
        <title>Draft genome sequences of Sphingobium herbicidovorans.</title>
        <authorList>
            <person name="Gan H.M."/>
            <person name="Gan H.Y."/>
            <person name="Savka M.A."/>
        </authorList>
    </citation>
    <scope>NUCLEOTIDE SEQUENCE [LARGE SCALE GENOMIC DNA]</scope>
    <source>
        <strain evidence="5">NBRC 16415</strain>
    </source>
</reference>
<comment type="caution">
    <text evidence="5">The sequence shown here is derived from an EMBL/GenBank/DDBJ whole genome shotgun (WGS) entry which is preliminary data.</text>
</comment>
<dbReference type="STRING" id="76947.GCA_002080435_00124"/>
<dbReference type="Pfam" id="PF12625">
    <property type="entry name" value="Arabinose_bd"/>
    <property type="match status" value="1"/>
</dbReference>
<keyword evidence="2" id="KW-0238">DNA-binding</keyword>
<evidence type="ECO:0000256" key="3">
    <source>
        <dbReference type="ARBA" id="ARBA00023163"/>
    </source>
</evidence>
<proteinExistence type="predicted"/>
<evidence type="ECO:0000256" key="2">
    <source>
        <dbReference type="ARBA" id="ARBA00023125"/>
    </source>
</evidence>
<dbReference type="PROSITE" id="PS01124">
    <property type="entry name" value="HTH_ARAC_FAMILY_2"/>
    <property type="match status" value="1"/>
</dbReference>
<dbReference type="InterPro" id="IPR009057">
    <property type="entry name" value="Homeodomain-like_sf"/>
</dbReference>
<dbReference type="Proteomes" id="UP000024284">
    <property type="component" value="Unassembled WGS sequence"/>
</dbReference>
<dbReference type="GO" id="GO:0005829">
    <property type="term" value="C:cytosol"/>
    <property type="evidence" value="ECO:0007669"/>
    <property type="project" value="TreeGrafter"/>
</dbReference>
<evidence type="ECO:0000256" key="1">
    <source>
        <dbReference type="ARBA" id="ARBA00023015"/>
    </source>
</evidence>
<dbReference type="InterPro" id="IPR032687">
    <property type="entry name" value="AraC-type_N"/>
</dbReference>
<gene>
    <name evidence="5" type="ORF">BV98_002627</name>
</gene>
<dbReference type="GO" id="GO:0000976">
    <property type="term" value="F:transcription cis-regulatory region binding"/>
    <property type="evidence" value="ECO:0007669"/>
    <property type="project" value="TreeGrafter"/>
</dbReference>
<protein>
    <submittedName>
        <fullName evidence="5">AraC family transcriptional regulator</fullName>
    </submittedName>
</protein>
<dbReference type="InterPro" id="IPR018060">
    <property type="entry name" value="HTH_AraC"/>
</dbReference>
<dbReference type="PATRIC" id="fig|1219045.3.peg.2660"/>
<dbReference type="SMART" id="SM00342">
    <property type="entry name" value="HTH_ARAC"/>
    <property type="match status" value="1"/>
</dbReference>
<dbReference type="AlphaFoldDB" id="A0A086P8U8"/>
<feature type="domain" description="HTH araC/xylS-type" evidence="4">
    <location>
        <begin position="258"/>
        <end position="355"/>
    </location>
</feature>
<dbReference type="EMBL" id="JFZA02000023">
    <property type="protein sequence ID" value="KFG89816.1"/>
    <property type="molecule type" value="Genomic_DNA"/>
</dbReference>
<evidence type="ECO:0000313" key="5">
    <source>
        <dbReference type="EMBL" id="KFG89816.1"/>
    </source>
</evidence>
<name>A0A086P8U8_SPHHM</name>
<keyword evidence="1" id="KW-0805">Transcription regulation</keyword>
<dbReference type="Pfam" id="PF12833">
    <property type="entry name" value="HTH_18"/>
    <property type="match status" value="1"/>
</dbReference>
<dbReference type="eggNOG" id="COG2207">
    <property type="taxonomic scope" value="Bacteria"/>
</dbReference>
<evidence type="ECO:0000259" key="4">
    <source>
        <dbReference type="PROSITE" id="PS01124"/>
    </source>
</evidence>
<dbReference type="PANTHER" id="PTHR47894:SF4">
    <property type="entry name" value="HTH-TYPE TRANSCRIPTIONAL REGULATOR GADX"/>
    <property type="match status" value="1"/>
</dbReference>
<dbReference type="SUPFAM" id="SSF46689">
    <property type="entry name" value="Homeodomain-like"/>
    <property type="match status" value="1"/>
</dbReference>
<keyword evidence="3" id="KW-0804">Transcription</keyword>